<dbReference type="RefSeq" id="WP_184102298.1">
    <property type="nucleotide sequence ID" value="NZ_JACHHN010000007.1"/>
</dbReference>
<reference evidence="2 3" key="1">
    <citation type="submission" date="2020-08" db="EMBL/GenBank/DDBJ databases">
        <title>Genomic Encyclopedia of Type Strains, Phase IV (KMG-IV): sequencing the most valuable type-strain genomes for metagenomic binning, comparative biology and taxonomic classification.</title>
        <authorList>
            <person name="Goeker M."/>
        </authorList>
    </citation>
    <scope>NUCLEOTIDE SEQUENCE [LARGE SCALE GENOMIC DNA]</scope>
    <source>
        <strain evidence="2 3">DSM 18233</strain>
    </source>
</reference>
<evidence type="ECO:0000256" key="1">
    <source>
        <dbReference type="SAM" id="SignalP"/>
    </source>
</evidence>
<dbReference type="Proteomes" id="UP000543030">
    <property type="component" value="Unassembled WGS sequence"/>
</dbReference>
<feature type="signal peptide" evidence="1">
    <location>
        <begin position="1"/>
        <end position="22"/>
    </location>
</feature>
<dbReference type="EMBL" id="JACHHN010000007">
    <property type="protein sequence ID" value="MBB5192630.1"/>
    <property type="molecule type" value="Genomic_DNA"/>
</dbReference>
<gene>
    <name evidence="2" type="ORF">HNQ50_003374</name>
</gene>
<dbReference type="PROSITE" id="PS51257">
    <property type="entry name" value="PROKAR_LIPOPROTEIN"/>
    <property type="match status" value="1"/>
</dbReference>
<dbReference type="AlphaFoldDB" id="A0A840RJG9"/>
<name>A0A840RJG9_9NEIS</name>
<organism evidence="2 3">
    <name type="scientific">Silvimonas terrae</name>
    <dbReference type="NCBI Taxonomy" id="300266"/>
    <lineage>
        <taxon>Bacteria</taxon>
        <taxon>Pseudomonadati</taxon>
        <taxon>Pseudomonadota</taxon>
        <taxon>Betaproteobacteria</taxon>
        <taxon>Neisseriales</taxon>
        <taxon>Chitinibacteraceae</taxon>
        <taxon>Silvimonas</taxon>
    </lineage>
</organism>
<protein>
    <submittedName>
        <fullName evidence="2">Uncharacterized protein</fullName>
    </submittedName>
</protein>
<sequence length="257" mass="26076">MKQNSSRNTGLLATTLFALLLAACGGGGGSDTSATTPTSQTAFAGQGVYSGTTSNGAQSFISIFLENGDAWGIYTGTSFGLMQGHGAQADANGTFVVSNGIDFNLGNRALPLQNLSATFIPKSTVNGTATYQNSSLGSVNFSGAYQTMYDTPATLSSIAGSYQGAGGTLTDSDEFSITVDPSGKISAIGQYGCLIQGSIQPRPSGKNIFDVTVRFDSRSCGRSDSATGIALVNNGALIVAATTPGRTDALVGVGLKR</sequence>
<feature type="chain" id="PRO_5032921661" evidence="1">
    <location>
        <begin position="23"/>
        <end position="257"/>
    </location>
</feature>
<proteinExistence type="predicted"/>
<keyword evidence="1" id="KW-0732">Signal</keyword>
<evidence type="ECO:0000313" key="2">
    <source>
        <dbReference type="EMBL" id="MBB5192630.1"/>
    </source>
</evidence>
<accession>A0A840RJG9</accession>
<evidence type="ECO:0000313" key="3">
    <source>
        <dbReference type="Proteomes" id="UP000543030"/>
    </source>
</evidence>
<keyword evidence="3" id="KW-1185">Reference proteome</keyword>
<comment type="caution">
    <text evidence="2">The sequence shown here is derived from an EMBL/GenBank/DDBJ whole genome shotgun (WGS) entry which is preliminary data.</text>
</comment>